<dbReference type="GO" id="GO:0016787">
    <property type="term" value="F:hydrolase activity"/>
    <property type="evidence" value="ECO:0007669"/>
    <property type="project" value="UniProtKB-KW"/>
</dbReference>
<dbReference type="InterPro" id="IPR038718">
    <property type="entry name" value="SNF2-like_sf"/>
</dbReference>
<proteinExistence type="predicted"/>
<dbReference type="InterPro" id="IPR001487">
    <property type="entry name" value="Bromodomain"/>
</dbReference>
<feature type="non-terminal residue" evidence="10">
    <location>
        <position position="1"/>
    </location>
</feature>
<dbReference type="AlphaFoldDB" id="A0A8S2PQ01"/>
<dbReference type="GO" id="GO:0005634">
    <property type="term" value="C:nucleus"/>
    <property type="evidence" value="ECO:0007669"/>
    <property type="project" value="UniProtKB-SubCell"/>
</dbReference>
<sequence length="844" mass="97872">TVTIPTPTPDEQEKGVVEDETIVKEVLTKAKQATEDDEYHTSSLDSYYAVAHRVRERVIKQSALLVGGSLKPYQIQGNPQVRKTLGYTLRNGKFNVLLTTYEYIIKDKALLAKIRWRYMIIDEGHRMKNHHCKLTQILNTHYIAPHRLLLTGTPLQNKLPELWALLNFLLPSIFKSCTTFEQWFNAPFATTCEKVELNPEETLLIIRRLHKVLRPFLLRRLKKEVESQLPDKNGKGSNPKALMNTIMQLRKICNHPFMFNELEEKIGDYLNYTNGVCNGADLYRASGKFELLDRILPKLKVTNHRILLFCQMTSLMTIMEDYFAYKNFTYLRLDGQTKSEERGDLLAKFSEAKADYFIFLLSTRAGGLGLNLQTADTVIIFDSDWNPHQDLQAQDRAHRIGQVNEVRVLRLMTVNSVEEKILAAARYKLNVDEKVIQAGMFNNKSTGNERKQFLQQILLQETEEGDEEEDEVPDDEIINQMIARSEDEYNLFNRMDRERRHAEARMPNRKPRLLEMSELPAWLTKDPKELEKTILDQETLDLFGRGTRQRKEVDYSDSLTDKEWLRAIGDGTLGTPDQDKKHRRKRRTVTNIDFDDDDDEQQDESNSKQDDDDMDAVPTKVGRRAGKRKLKETNKKYSNEPVPAKLLKQMRTLLDFVIKYRDNDDNRVLSKPFMRLPTQKELPEYYETIKNPVDFNKIKKKLGENRYRSLNEIEADVMLLCKNAQEFNMENSTIYEDSIILQSVFTNARERMEKGEIPVSSNSEGESDDDEPLKKRVKKETNVKKKAQSRSSGNGSSTTSSRRKTRVMSDDEDTMMDETNQSSYGGVDEDDEEEETRGSNSRQK</sequence>
<dbReference type="SUPFAM" id="SSF47370">
    <property type="entry name" value="Bromodomain"/>
    <property type="match status" value="1"/>
</dbReference>
<dbReference type="InterPro" id="IPR029295">
    <property type="entry name" value="SnAC"/>
</dbReference>
<evidence type="ECO:0000256" key="6">
    <source>
        <dbReference type="SAM" id="MobiDB-lite"/>
    </source>
</evidence>
<accession>A0A8S2PQ01</accession>
<keyword evidence="2" id="KW-0378">Hydrolase</keyword>
<dbReference type="Pfam" id="PF00176">
    <property type="entry name" value="SNF2-rel_dom"/>
    <property type="match status" value="1"/>
</dbReference>
<reference evidence="10" key="1">
    <citation type="submission" date="2021-02" db="EMBL/GenBank/DDBJ databases">
        <authorList>
            <person name="Nowell W R."/>
        </authorList>
    </citation>
    <scope>NUCLEOTIDE SEQUENCE</scope>
</reference>
<dbReference type="PROSITE" id="PS50014">
    <property type="entry name" value="BROMODOMAIN_2"/>
    <property type="match status" value="1"/>
</dbReference>
<dbReference type="SMART" id="SM00490">
    <property type="entry name" value="HELICc"/>
    <property type="match status" value="1"/>
</dbReference>
<dbReference type="Proteomes" id="UP000681720">
    <property type="component" value="Unassembled WGS sequence"/>
</dbReference>
<dbReference type="SUPFAM" id="SSF52540">
    <property type="entry name" value="P-loop containing nucleoside triphosphate hydrolases"/>
    <property type="match status" value="2"/>
</dbReference>
<gene>
    <name evidence="10" type="ORF">GIL414_LOCUS15033</name>
</gene>
<dbReference type="CDD" id="cd18793">
    <property type="entry name" value="SF2_C_SNF"/>
    <property type="match status" value="1"/>
</dbReference>
<dbReference type="InterPro" id="IPR014001">
    <property type="entry name" value="Helicase_ATP-bd"/>
</dbReference>
<protein>
    <submittedName>
        <fullName evidence="10">Uncharacterized protein</fullName>
    </submittedName>
</protein>
<dbReference type="Pfam" id="PF14619">
    <property type="entry name" value="SnAC"/>
    <property type="match status" value="1"/>
</dbReference>
<feature type="region of interest" description="Disordered" evidence="6">
    <location>
        <begin position="569"/>
        <end position="637"/>
    </location>
</feature>
<dbReference type="PRINTS" id="PR00503">
    <property type="entry name" value="BROMODOMAIN"/>
</dbReference>
<dbReference type="Pfam" id="PF00271">
    <property type="entry name" value="Helicase_C"/>
    <property type="match status" value="1"/>
</dbReference>
<dbReference type="PROSITE" id="PS00633">
    <property type="entry name" value="BROMODOMAIN_1"/>
    <property type="match status" value="1"/>
</dbReference>
<dbReference type="InterPro" id="IPR000330">
    <property type="entry name" value="SNF2_N"/>
</dbReference>
<comment type="subcellular location">
    <subcellularLocation>
        <location evidence="1">Nucleus</location>
    </subcellularLocation>
</comment>
<feature type="compositionally biased region" description="Basic residues" evidence="6">
    <location>
        <begin position="621"/>
        <end position="630"/>
    </location>
</feature>
<evidence type="ECO:0000256" key="5">
    <source>
        <dbReference type="PROSITE-ProRule" id="PRU00035"/>
    </source>
</evidence>
<evidence type="ECO:0000313" key="10">
    <source>
        <dbReference type="EMBL" id="CAF4062323.1"/>
    </source>
</evidence>
<keyword evidence="4" id="KW-0539">Nucleus</keyword>
<dbReference type="InterPro" id="IPR049730">
    <property type="entry name" value="SNF2/RAD54-like_C"/>
</dbReference>
<evidence type="ECO:0000256" key="4">
    <source>
        <dbReference type="ARBA" id="ARBA00023242"/>
    </source>
</evidence>
<dbReference type="InterPro" id="IPR027417">
    <property type="entry name" value="P-loop_NTPase"/>
</dbReference>
<feature type="domain" description="Helicase ATP-binding" evidence="8">
    <location>
        <begin position="80"/>
        <end position="172"/>
    </location>
</feature>
<dbReference type="PROSITE" id="PS51192">
    <property type="entry name" value="HELICASE_ATP_BIND_1"/>
    <property type="match status" value="1"/>
</dbReference>
<dbReference type="FunFam" id="3.40.50.300:FF:003020">
    <property type="entry name" value="SNF2-related domain-containing protein"/>
    <property type="match status" value="1"/>
</dbReference>
<evidence type="ECO:0000259" key="7">
    <source>
        <dbReference type="PROSITE" id="PS50014"/>
    </source>
</evidence>
<dbReference type="Pfam" id="PF00439">
    <property type="entry name" value="Bromodomain"/>
    <property type="match status" value="1"/>
</dbReference>
<dbReference type="EMBL" id="CAJOBJ010006512">
    <property type="protein sequence ID" value="CAF4062323.1"/>
    <property type="molecule type" value="Genomic_DNA"/>
</dbReference>
<dbReference type="Gene3D" id="3.40.50.10810">
    <property type="entry name" value="Tandem AAA-ATPase domain"/>
    <property type="match status" value="1"/>
</dbReference>
<dbReference type="GO" id="GO:0005524">
    <property type="term" value="F:ATP binding"/>
    <property type="evidence" value="ECO:0007669"/>
    <property type="project" value="InterPro"/>
</dbReference>
<feature type="domain" description="Bromo" evidence="7">
    <location>
        <begin position="665"/>
        <end position="735"/>
    </location>
</feature>
<evidence type="ECO:0000256" key="3">
    <source>
        <dbReference type="ARBA" id="ARBA00023117"/>
    </source>
</evidence>
<comment type="caution">
    <text evidence="10">The sequence shown here is derived from an EMBL/GenBank/DDBJ whole genome shotgun (WGS) entry which is preliminary data.</text>
</comment>
<dbReference type="InterPro" id="IPR036427">
    <property type="entry name" value="Bromodomain-like_sf"/>
</dbReference>
<dbReference type="SMART" id="SM01314">
    <property type="entry name" value="SnAC"/>
    <property type="match status" value="1"/>
</dbReference>
<dbReference type="GO" id="GO:0042393">
    <property type="term" value="F:histone binding"/>
    <property type="evidence" value="ECO:0007669"/>
    <property type="project" value="InterPro"/>
</dbReference>
<dbReference type="Gene3D" id="1.20.920.10">
    <property type="entry name" value="Bromodomain-like"/>
    <property type="match status" value="1"/>
</dbReference>
<evidence type="ECO:0000259" key="8">
    <source>
        <dbReference type="PROSITE" id="PS51192"/>
    </source>
</evidence>
<dbReference type="SMART" id="SM00297">
    <property type="entry name" value="BROMO"/>
    <property type="match status" value="1"/>
</dbReference>
<evidence type="ECO:0000256" key="2">
    <source>
        <dbReference type="ARBA" id="ARBA00022801"/>
    </source>
</evidence>
<dbReference type="PROSITE" id="PS51194">
    <property type="entry name" value="HELICASE_CTER"/>
    <property type="match status" value="1"/>
</dbReference>
<feature type="compositionally biased region" description="Low complexity" evidence="6">
    <location>
        <begin position="789"/>
        <end position="800"/>
    </location>
</feature>
<evidence type="ECO:0000256" key="1">
    <source>
        <dbReference type="ARBA" id="ARBA00004123"/>
    </source>
</evidence>
<name>A0A8S2PQ01_9BILA</name>
<dbReference type="InterPro" id="IPR001650">
    <property type="entry name" value="Helicase_C-like"/>
</dbReference>
<feature type="region of interest" description="Disordered" evidence="6">
    <location>
        <begin position="754"/>
        <end position="844"/>
    </location>
</feature>
<evidence type="ECO:0000313" key="11">
    <source>
        <dbReference type="Proteomes" id="UP000681720"/>
    </source>
</evidence>
<evidence type="ECO:0000259" key="9">
    <source>
        <dbReference type="PROSITE" id="PS51194"/>
    </source>
</evidence>
<dbReference type="Gene3D" id="3.40.50.300">
    <property type="entry name" value="P-loop containing nucleotide triphosphate hydrolases"/>
    <property type="match status" value="1"/>
</dbReference>
<keyword evidence="3 5" id="KW-0103">Bromodomain</keyword>
<feature type="domain" description="Helicase C-terminal" evidence="9">
    <location>
        <begin position="291"/>
        <end position="478"/>
    </location>
</feature>
<organism evidence="10 11">
    <name type="scientific">Rotaria magnacalcarata</name>
    <dbReference type="NCBI Taxonomy" id="392030"/>
    <lineage>
        <taxon>Eukaryota</taxon>
        <taxon>Metazoa</taxon>
        <taxon>Spiralia</taxon>
        <taxon>Gnathifera</taxon>
        <taxon>Rotifera</taxon>
        <taxon>Eurotatoria</taxon>
        <taxon>Bdelloidea</taxon>
        <taxon>Philodinida</taxon>
        <taxon>Philodinidae</taxon>
        <taxon>Rotaria</taxon>
    </lineage>
</organism>
<dbReference type="InterPro" id="IPR018359">
    <property type="entry name" value="Bromodomain_CS"/>
</dbReference>
<dbReference type="PANTHER" id="PTHR10799">
    <property type="entry name" value="SNF2/RAD54 HELICASE FAMILY"/>
    <property type="match status" value="1"/>
</dbReference>
<dbReference type="FunFam" id="3.40.50.10810:FF:000159">
    <property type="entry name" value="Predicted protein"/>
    <property type="match status" value="1"/>
</dbReference>
<feature type="compositionally biased region" description="Acidic residues" evidence="6">
    <location>
        <begin position="593"/>
        <end position="603"/>
    </location>
</feature>